<keyword evidence="4" id="KW-1185">Reference proteome</keyword>
<evidence type="ECO:0000313" key="4">
    <source>
        <dbReference type="Proteomes" id="UP000036045"/>
    </source>
</evidence>
<sequence>MKTTIPHYFIGIKPDVQVINEIEKMRKELQIKFPFKRWVHPLDYHITLAFLGSASDEQREKLQTLLNQSPLSTDFQIHIDHLGVFGQRQSPRIFWAGMKEEQKLVELRNQVFAASSKAGFQLETRPFHPHMTLARKWKEDSIFSEQELNEFALPKNLISNIDSIHLFQTHMDKIPKYEIIKSYSFHNHKQ</sequence>
<dbReference type="Gene3D" id="3.90.1140.10">
    <property type="entry name" value="Cyclic phosphodiesterase"/>
    <property type="match status" value="1"/>
</dbReference>
<accession>A0A0J1I7H3</accession>
<proteinExistence type="inferred from homology"/>
<keyword evidence="1 2" id="KW-0378">Hydrolase</keyword>
<dbReference type="HAMAP" id="MF_01940">
    <property type="entry name" value="RNA_CPDase"/>
    <property type="match status" value="1"/>
</dbReference>
<organism evidence="3 4">
    <name type="scientific">Niallia circulans</name>
    <name type="common">Bacillus circulans</name>
    <dbReference type="NCBI Taxonomy" id="1397"/>
    <lineage>
        <taxon>Bacteria</taxon>
        <taxon>Bacillati</taxon>
        <taxon>Bacillota</taxon>
        <taxon>Bacilli</taxon>
        <taxon>Bacillales</taxon>
        <taxon>Bacillaceae</taxon>
        <taxon>Niallia</taxon>
    </lineage>
</organism>
<name>A0A0J1I7H3_NIACI</name>
<dbReference type="SUPFAM" id="SSF55144">
    <property type="entry name" value="LigT-like"/>
    <property type="match status" value="1"/>
</dbReference>
<comment type="caution">
    <text evidence="3">The sequence shown here is derived from an EMBL/GenBank/DDBJ whole genome shotgun (WGS) entry which is preliminary data.</text>
</comment>
<comment type="function">
    <text evidence="2">Hydrolyzes RNA 2',3'-cyclic phosphodiester to an RNA 2'-phosphomonoester.</text>
</comment>
<dbReference type="PATRIC" id="fig|1397.4.peg.3611"/>
<dbReference type="EC" id="3.1.4.58" evidence="2"/>
<comment type="catalytic activity">
    <reaction evidence="2">
        <text>a 3'-end 2',3'-cyclophospho-ribonucleotide-RNA + H2O = a 3'-end 2'-phospho-ribonucleotide-RNA + H(+)</text>
        <dbReference type="Rhea" id="RHEA:11828"/>
        <dbReference type="Rhea" id="RHEA-COMP:10464"/>
        <dbReference type="Rhea" id="RHEA-COMP:17353"/>
        <dbReference type="ChEBI" id="CHEBI:15377"/>
        <dbReference type="ChEBI" id="CHEBI:15378"/>
        <dbReference type="ChEBI" id="CHEBI:83064"/>
        <dbReference type="ChEBI" id="CHEBI:173113"/>
        <dbReference type="EC" id="3.1.4.58"/>
    </reaction>
</comment>
<dbReference type="OrthoDB" id="9789350at2"/>
<feature type="short sequence motif" description="HXTX 1" evidence="2">
    <location>
        <begin position="45"/>
        <end position="48"/>
    </location>
</feature>
<feature type="active site" description="Proton donor" evidence="2">
    <location>
        <position position="45"/>
    </location>
</feature>
<evidence type="ECO:0000256" key="1">
    <source>
        <dbReference type="ARBA" id="ARBA00022801"/>
    </source>
</evidence>
<dbReference type="PANTHER" id="PTHR35561">
    <property type="entry name" value="RNA 2',3'-CYCLIC PHOSPHODIESTERASE"/>
    <property type="match status" value="1"/>
</dbReference>
<gene>
    <name evidence="3" type="ORF">ABW02_22415</name>
</gene>
<evidence type="ECO:0000313" key="3">
    <source>
        <dbReference type="EMBL" id="KLV21908.1"/>
    </source>
</evidence>
<reference evidence="3 4" key="1">
    <citation type="submission" date="2015-05" db="EMBL/GenBank/DDBJ databases">
        <title>Whole genome sequence and identification of bacterial endophytes from Costus igneus.</title>
        <authorList>
            <person name="Lee Y.P."/>
            <person name="Gan H.M."/>
            <person name="Eng W."/>
            <person name="Wheatley M.S."/>
            <person name="Caraballo A."/>
            <person name="Polter S."/>
            <person name="Savka M.A."/>
            <person name="Hudson A.O."/>
        </authorList>
    </citation>
    <scope>NUCLEOTIDE SEQUENCE [LARGE SCALE GENOMIC DNA]</scope>
    <source>
        <strain evidence="3 4">RIT379</strain>
    </source>
</reference>
<comment type="similarity">
    <text evidence="2">Belongs to the 2H phosphoesterase superfamily. ThpR family.</text>
</comment>
<evidence type="ECO:0000256" key="2">
    <source>
        <dbReference type="HAMAP-Rule" id="MF_01940"/>
    </source>
</evidence>
<dbReference type="InterPro" id="IPR009097">
    <property type="entry name" value="Cyclic_Pdiesterase"/>
</dbReference>
<dbReference type="Pfam" id="PF13563">
    <property type="entry name" value="2_5_RNA_ligase2"/>
    <property type="match status" value="1"/>
</dbReference>
<dbReference type="InterPro" id="IPR004175">
    <property type="entry name" value="RNA_CPDase"/>
</dbReference>
<feature type="active site" description="Proton acceptor" evidence="2">
    <location>
        <position position="130"/>
    </location>
</feature>
<dbReference type="NCBIfam" id="TIGR02258">
    <property type="entry name" value="2_5_ligase"/>
    <property type="match status" value="1"/>
</dbReference>
<dbReference type="AlphaFoldDB" id="A0A0J1I7H3"/>
<dbReference type="RefSeq" id="WP_047944506.1">
    <property type="nucleotide sequence ID" value="NZ_JARTLH010000054.1"/>
</dbReference>
<feature type="short sequence motif" description="HXTX 2" evidence="2">
    <location>
        <begin position="130"/>
        <end position="133"/>
    </location>
</feature>
<protein>
    <recommendedName>
        <fullName evidence="2">RNA 2',3'-cyclic phosphodiesterase</fullName>
        <shortName evidence="2">RNA 2',3'-CPDase</shortName>
        <ecNumber evidence="2">3.1.4.58</ecNumber>
    </recommendedName>
</protein>
<dbReference type="Proteomes" id="UP000036045">
    <property type="component" value="Unassembled WGS sequence"/>
</dbReference>
<dbReference type="EMBL" id="LDPH01000034">
    <property type="protein sequence ID" value="KLV21908.1"/>
    <property type="molecule type" value="Genomic_DNA"/>
</dbReference>
<dbReference type="PANTHER" id="PTHR35561:SF1">
    <property type="entry name" value="RNA 2',3'-CYCLIC PHOSPHODIESTERASE"/>
    <property type="match status" value="1"/>
</dbReference>
<dbReference type="GO" id="GO:0008664">
    <property type="term" value="F:RNA 2',3'-cyclic 3'-phosphodiesterase activity"/>
    <property type="evidence" value="ECO:0007669"/>
    <property type="project" value="UniProtKB-EC"/>
</dbReference>
<dbReference type="GO" id="GO:0004113">
    <property type="term" value="F:2',3'-cyclic-nucleotide 3'-phosphodiesterase activity"/>
    <property type="evidence" value="ECO:0007669"/>
    <property type="project" value="InterPro"/>
</dbReference>